<keyword evidence="3" id="KW-1185">Reference proteome</keyword>
<dbReference type="PROSITE" id="PS50011">
    <property type="entry name" value="PROTEIN_KINASE_DOM"/>
    <property type="match status" value="1"/>
</dbReference>
<sequence length="231" mass="26913">MPQHHSLKCECTKSGWTREYQEIQPYGQGTLFEPQRTLSKDAMGEQTEENKVVADNIKRLKSLDHRHIVSVIGSYKVANGYSFLMYPLSYLTSTLFCIHENGLQHGKIAPKNIIHRGAEIYFTDSGLKMPWERDETTSTTSCTRTTTAYTAPEAEHIELRDARSSNIFSLGCFYLEMLTVLDNRSVKDFRMHYEESVKRNNTMFFQYYSAIPKIQTWFSYRCFHNPLLYDL</sequence>
<gene>
    <name evidence="2" type="ORF">B0J12DRAFT_702370</name>
</gene>
<evidence type="ECO:0000313" key="2">
    <source>
        <dbReference type="EMBL" id="KAH7042183.1"/>
    </source>
</evidence>
<dbReference type="InterPro" id="IPR011009">
    <property type="entry name" value="Kinase-like_dom_sf"/>
</dbReference>
<evidence type="ECO:0000259" key="1">
    <source>
        <dbReference type="PROSITE" id="PS50011"/>
    </source>
</evidence>
<organism evidence="2 3">
    <name type="scientific">Macrophomina phaseolina</name>
    <dbReference type="NCBI Taxonomy" id="35725"/>
    <lineage>
        <taxon>Eukaryota</taxon>
        <taxon>Fungi</taxon>
        <taxon>Dikarya</taxon>
        <taxon>Ascomycota</taxon>
        <taxon>Pezizomycotina</taxon>
        <taxon>Dothideomycetes</taxon>
        <taxon>Dothideomycetes incertae sedis</taxon>
        <taxon>Botryosphaeriales</taxon>
        <taxon>Botryosphaeriaceae</taxon>
        <taxon>Macrophomina</taxon>
    </lineage>
</organism>
<reference evidence="2 3" key="1">
    <citation type="journal article" date="2021" name="Nat. Commun.">
        <title>Genetic determinants of endophytism in the Arabidopsis root mycobiome.</title>
        <authorList>
            <person name="Mesny F."/>
            <person name="Miyauchi S."/>
            <person name="Thiergart T."/>
            <person name="Pickel B."/>
            <person name="Atanasova L."/>
            <person name="Karlsson M."/>
            <person name="Huettel B."/>
            <person name="Barry K.W."/>
            <person name="Haridas S."/>
            <person name="Chen C."/>
            <person name="Bauer D."/>
            <person name="Andreopoulos W."/>
            <person name="Pangilinan J."/>
            <person name="LaButti K."/>
            <person name="Riley R."/>
            <person name="Lipzen A."/>
            <person name="Clum A."/>
            <person name="Drula E."/>
            <person name="Henrissat B."/>
            <person name="Kohler A."/>
            <person name="Grigoriev I.V."/>
            <person name="Martin F.M."/>
            <person name="Hacquard S."/>
        </authorList>
    </citation>
    <scope>NUCLEOTIDE SEQUENCE [LARGE SCALE GENOMIC DNA]</scope>
    <source>
        <strain evidence="2 3">MPI-SDFR-AT-0080</strain>
    </source>
</reference>
<dbReference type="SUPFAM" id="SSF56112">
    <property type="entry name" value="Protein kinase-like (PK-like)"/>
    <property type="match status" value="1"/>
</dbReference>
<accession>A0ABQ8G1N2</accession>
<proteinExistence type="predicted"/>
<dbReference type="EMBL" id="JAGTJR010000026">
    <property type="protein sequence ID" value="KAH7042183.1"/>
    <property type="molecule type" value="Genomic_DNA"/>
</dbReference>
<comment type="caution">
    <text evidence="2">The sequence shown here is derived from an EMBL/GenBank/DDBJ whole genome shotgun (WGS) entry which is preliminary data.</text>
</comment>
<feature type="domain" description="Protein kinase" evidence="1">
    <location>
        <begin position="1"/>
        <end position="231"/>
    </location>
</feature>
<name>A0ABQ8G1N2_9PEZI</name>
<evidence type="ECO:0000313" key="3">
    <source>
        <dbReference type="Proteomes" id="UP000774617"/>
    </source>
</evidence>
<dbReference type="InterPro" id="IPR000719">
    <property type="entry name" value="Prot_kinase_dom"/>
</dbReference>
<dbReference type="Gene3D" id="1.10.510.10">
    <property type="entry name" value="Transferase(Phosphotransferase) domain 1"/>
    <property type="match status" value="1"/>
</dbReference>
<dbReference type="Proteomes" id="UP000774617">
    <property type="component" value="Unassembled WGS sequence"/>
</dbReference>
<protein>
    <recommendedName>
        <fullName evidence="1">Protein kinase domain-containing protein</fullName>
    </recommendedName>
</protein>